<reference evidence="1 2" key="1">
    <citation type="submission" date="2020-11" db="EMBL/GenBank/DDBJ databases">
        <title>Fusibacter basophilias sp. nov.</title>
        <authorList>
            <person name="Qiu D."/>
        </authorList>
    </citation>
    <scope>NUCLEOTIDE SEQUENCE [LARGE SCALE GENOMIC DNA]</scope>
    <source>
        <strain evidence="1 2">Q10-2</strain>
    </source>
</reference>
<proteinExistence type="predicted"/>
<comment type="caution">
    <text evidence="1">The sequence shown here is derived from an EMBL/GenBank/DDBJ whole genome shotgun (WGS) entry which is preliminary data.</text>
</comment>
<keyword evidence="2" id="KW-1185">Reference proteome</keyword>
<evidence type="ECO:0000313" key="2">
    <source>
        <dbReference type="Proteomes" id="UP000614200"/>
    </source>
</evidence>
<gene>
    <name evidence="1" type="ORF">ISU02_15395</name>
</gene>
<name>A0ABR9ZVK2_9FIRM</name>
<evidence type="ECO:0000313" key="1">
    <source>
        <dbReference type="EMBL" id="MBF4694495.1"/>
    </source>
</evidence>
<accession>A0ABR9ZVK2</accession>
<sequence length="148" mass="17612">MNDFKGIEQLETVIEEKRVLIRKLLRLQLEVLECSETDYDVNLMKEHILKCHQMEKDCFNLDILFLRNYQKLLETEGVSTLESIDKSLLKGFKKIKQDVAEILSLEEHLKIQSTLINQIEVNLLKQEKNRLNLDRYRLNQHISKSKKE</sequence>
<protein>
    <recommendedName>
        <fullName evidence="3">Flagellar FliJ protein</fullName>
    </recommendedName>
</protein>
<evidence type="ECO:0008006" key="3">
    <source>
        <dbReference type="Google" id="ProtNLM"/>
    </source>
</evidence>
<dbReference type="EMBL" id="JADKNH010000009">
    <property type="protein sequence ID" value="MBF4694495.1"/>
    <property type="molecule type" value="Genomic_DNA"/>
</dbReference>
<dbReference type="Proteomes" id="UP000614200">
    <property type="component" value="Unassembled WGS sequence"/>
</dbReference>
<dbReference type="RefSeq" id="WP_194702730.1">
    <property type="nucleotide sequence ID" value="NZ_JADKNH010000009.1"/>
</dbReference>
<organism evidence="1 2">
    <name type="scientific">Fusibacter ferrireducens</name>
    <dbReference type="NCBI Taxonomy" id="2785058"/>
    <lineage>
        <taxon>Bacteria</taxon>
        <taxon>Bacillati</taxon>
        <taxon>Bacillota</taxon>
        <taxon>Clostridia</taxon>
        <taxon>Eubacteriales</taxon>
        <taxon>Eubacteriales Family XII. Incertae Sedis</taxon>
        <taxon>Fusibacter</taxon>
    </lineage>
</organism>